<proteinExistence type="predicted"/>
<dbReference type="InterPro" id="IPR011006">
    <property type="entry name" value="CheY-like_superfamily"/>
</dbReference>
<keyword evidence="4" id="KW-1185">Reference proteome</keyword>
<keyword evidence="1" id="KW-0597">Phosphoprotein</keyword>
<dbReference type="KEGG" id="moz:MoryE10_06260"/>
<protein>
    <submittedName>
        <fullName evidence="3">Response regulator</fullName>
    </submittedName>
</protein>
<evidence type="ECO:0000259" key="2">
    <source>
        <dbReference type="PROSITE" id="PS50110"/>
    </source>
</evidence>
<dbReference type="PANTHER" id="PTHR44520:SF1">
    <property type="entry name" value="TWO-COMPONENT SYSTEM REGULATORY PROTEIN"/>
    <property type="match status" value="1"/>
</dbReference>
<dbReference type="SUPFAM" id="SSF52172">
    <property type="entry name" value="CheY-like"/>
    <property type="match status" value="1"/>
</dbReference>
<organism evidence="3 4">
    <name type="scientific">Methylogaea oryzae</name>
    <dbReference type="NCBI Taxonomy" id="1295382"/>
    <lineage>
        <taxon>Bacteria</taxon>
        <taxon>Pseudomonadati</taxon>
        <taxon>Pseudomonadota</taxon>
        <taxon>Gammaproteobacteria</taxon>
        <taxon>Methylococcales</taxon>
        <taxon>Methylococcaceae</taxon>
        <taxon>Methylogaea</taxon>
    </lineage>
</organism>
<dbReference type="InterPro" id="IPR052893">
    <property type="entry name" value="TCS_response_regulator"/>
</dbReference>
<dbReference type="EMBL" id="AP019782">
    <property type="protein sequence ID" value="BBL70020.1"/>
    <property type="molecule type" value="Genomic_DNA"/>
</dbReference>
<reference evidence="3" key="1">
    <citation type="submission" date="2019-06" db="EMBL/GenBank/DDBJ databases">
        <title>Complete genome sequence of Methylogaea oryzae strain JCM16910.</title>
        <authorList>
            <person name="Asakawa S."/>
        </authorList>
    </citation>
    <scope>NUCLEOTIDE SEQUENCE</scope>
    <source>
        <strain evidence="3">E10</strain>
    </source>
</reference>
<evidence type="ECO:0000313" key="3">
    <source>
        <dbReference type="EMBL" id="BBL70020.1"/>
    </source>
</evidence>
<feature type="domain" description="Response regulatory" evidence="2">
    <location>
        <begin position="9"/>
        <end position="137"/>
    </location>
</feature>
<dbReference type="Pfam" id="PF00072">
    <property type="entry name" value="Response_reg"/>
    <property type="match status" value="1"/>
</dbReference>
<dbReference type="GO" id="GO:0000160">
    <property type="term" value="P:phosphorelay signal transduction system"/>
    <property type="evidence" value="ECO:0007669"/>
    <property type="project" value="InterPro"/>
</dbReference>
<dbReference type="CDD" id="cd17557">
    <property type="entry name" value="REC_Rcp-like"/>
    <property type="match status" value="1"/>
</dbReference>
<dbReference type="Proteomes" id="UP000824988">
    <property type="component" value="Chromosome"/>
</dbReference>
<dbReference type="PROSITE" id="PS50110">
    <property type="entry name" value="RESPONSE_REGULATORY"/>
    <property type="match status" value="1"/>
</dbReference>
<evidence type="ECO:0000313" key="4">
    <source>
        <dbReference type="Proteomes" id="UP000824988"/>
    </source>
</evidence>
<dbReference type="AlphaFoldDB" id="A0A8D5ALD0"/>
<name>A0A8D5ALD0_9GAMM</name>
<dbReference type="InterPro" id="IPR001789">
    <property type="entry name" value="Sig_transdc_resp-reg_receiver"/>
</dbReference>
<sequence>MSEGDNAVEILLVEDTAADAELTMRALRKRGLANHLAWVKDGAEAVDFIFAQGAYDRRQVERGPKVVLLDLRLPKLSGIEVLRRIKGDERTRKIPVVVLTSSKEEIDLDECYALGVNSYIAKPVNFDEFSQVVGELGLYWLLINCPPQM</sequence>
<dbReference type="RefSeq" id="WP_054774724.1">
    <property type="nucleotide sequence ID" value="NZ_AP019782.1"/>
</dbReference>
<dbReference type="SMART" id="SM00448">
    <property type="entry name" value="REC"/>
    <property type="match status" value="1"/>
</dbReference>
<dbReference type="PANTHER" id="PTHR44520">
    <property type="entry name" value="RESPONSE REGULATOR RCP1-RELATED"/>
    <property type="match status" value="1"/>
</dbReference>
<dbReference type="Gene3D" id="3.40.50.2300">
    <property type="match status" value="1"/>
</dbReference>
<evidence type="ECO:0000256" key="1">
    <source>
        <dbReference type="PROSITE-ProRule" id="PRU00169"/>
    </source>
</evidence>
<gene>
    <name evidence="3" type="ORF">MoryE10_06260</name>
</gene>
<accession>A0A8D5ALD0</accession>
<feature type="modified residue" description="4-aspartylphosphate" evidence="1">
    <location>
        <position position="70"/>
    </location>
</feature>